<keyword evidence="2" id="KW-0805">Transcription regulation</keyword>
<dbReference type="Pfam" id="PF03466">
    <property type="entry name" value="LysR_substrate"/>
    <property type="match status" value="1"/>
</dbReference>
<evidence type="ECO:0000256" key="4">
    <source>
        <dbReference type="ARBA" id="ARBA00023163"/>
    </source>
</evidence>
<comment type="similarity">
    <text evidence="1">Belongs to the LysR transcriptional regulatory family.</text>
</comment>
<proteinExistence type="inferred from homology"/>
<dbReference type="InterPro" id="IPR036388">
    <property type="entry name" value="WH-like_DNA-bd_sf"/>
</dbReference>
<dbReference type="Pfam" id="PF00126">
    <property type="entry name" value="HTH_1"/>
    <property type="match status" value="1"/>
</dbReference>
<keyword evidence="3" id="KW-0238">DNA-binding</keyword>
<dbReference type="PANTHER" id="PTHR30346:SF29">
    <property type="entry name" value="LYSR SUBSTRATE-BINDING"/>
    <property type="match status" value="1"/>
</dbReference>
<evidence type="ECO:0000256" key="2">
    <source>
        <dbReference type="ARBA" id="ARBA00023015"/>
    </source>
</evidence>
<dbReference type="EMBL" id="JBHSIV010000017">
    <property type="protein sequence ID" value="MFC5063807.1"/>
    <property type="molecule type" value="Genomic_DNA"/>
</dbReference>
<dbReference type="InterPro" id="IPR005119">
    <property type="entry name" value="LysR_subst-bd"/>
</dbReference>
<dbReference type="SUPFAM" id="SSF53850">
    <property type="entry name" value="Periplasmic binding protein-like II"/>
    <property type="match status" value="1"/>
</dbReference>
<accession>A0ABV9YQ62</accession>
<dbReference type="PANTHER" id="PTHR30346">
    <property type="entry name" value="TRANSCRIPTIONAL DUAL REGULATOR HCAR-RELATED"/>
    <property type="match status" value="1"/>
</dbReference>
<dbReference type="RefSeq" id="WP_378037156.1">
    <property type="nucleotide sequence ID" value="NZ_JBHSIV010000017.1"/>
</dbReference>
<protein>
    <submittedName>
        <fullName evidence="6">LysR family transcriptional regulator</fullName>
    </submittedName>
</protein>
<evidence type="ECO:0000256" key="1">
    <source>
        <dbReference type="ARBA" id="ARBA00009437"/>
    </source>
</evidence>
<dbReference type="PROSITE" id="PS50931">
    <property type="entry name" value="HTH_LYSR"/>
    <property type="match status" value="1"/>
</dbReference>
<dbReference type="Gene3D" id="1.10.10.10">
    <property type="entry name" value="Winged helix-like DNA-binding domain superfamily/Winged helix DNA-binding domain"/>
    <property type="match status" value="1"/>
</dbReference>
<dbReference type="InterPro" id="IPR000847">
    <property type="entry name" value="LysR_HTH_N"/>
</dbReference>
<dbReference type="SUPFAM" id="SSF46785">
    <property type="entry name" value="Winged helix' DNA-binding domain"/>
    <property type="match status" value="1"/>
</dbReference>
<dbReference type="Proteomes" id="UP001595947">
    <property type="component" value="Unassembled WGS sequence"/>
</dbReference>
<sequence>MPLDPHRLLVLRAVHRTGSVQAAATALHLTASGVSQHLTRLEAEARIPLVDRTERGGGRSVRLTGAGLALAQRADDVAVALAEAQREADRLREGTTGIVRIGGFATALGHLVVPTLQQLAITDAALRVQVIEVNAREGTNLLRAGDLDLLLGERYVQTTGPAPPPYPGLVENELFRESFRIVLPELWPVPGSLEELLAGTWVTSPAGHAPRQMLDRLLTQHGVTPGAQHVCTESQTMLALVAAGLGAAIVPDLTLAYLSTEGVTVYPASVDVGSRILTVTGSRREQSASAPQRFLTALREIIGRTTSSGITG</sequence>
<gene>
    <name evidence="6" type="ORF">ACFPBZ_16430</name>
</gene>
<evidence type="ECO:0000256" key="3">
    <source>
        <dbReference type="ARBA" id="ARBA00023125"/>
    </source>
</evidence>
<organism evidence="6 7">
    <name type="scientific">Actinomycetospora atypica</name>
    <dbReference type="NCBI Taxonomy" id="1290095"/>
    <lineage>
        <taxon>Bacteria</taxon>
        <taxon>Bacillati</taxon>
        <taxon>Actinomycetota</taxon>
        <taxon>Actinomycetes</taxon>
        <taxon>Pseudonocardiales</taxon>
        <taxon>Pseudonocardiaceae</taxon>
        <taxon>Actinomycetospora</taxon>
    </lineage>
</organism>
<evidence type="ECO:0000313" key="7">
    <source>
        <dbReference type="Proteomes" id="UP001595947"/>
    </source>
</evidence>
<name>A0ABV9YQ62_9PSEU</name>
<evidence type="ECO:0000259" key="5">
    <source>
        <dbReference type="PROSITE" id="PS50931"/>
    </source>
</evidence>
<feature type="domain" description="HTH lysR-type" evidence="5">
    <location>
        <begin position="3"/>
        <end position="64"/>
    </location>
</feature>
<keyword evidence="7" id="KW-1185">Reference proteome</keyword>
<dbReference type="InterPro" id="IPR036390">
    <property type="entry name" value="WH_DNA-bd_sf"/>
</dbReference>
<reference evidence="7" key="1">
    <citation type="journal article" date="2019" name="Int. J. Syst. Evol. Microbiol.">
        <title>The Global Catalogue of Microorganisms (GCM) 10K type strain sequencing project: providing services to taxonomists for standard genome sequencing and annotation.</title>
        <authorList>
            <consortium name="The Broad Institute Genomics Platform"/>
            <consortium name="The Broad Institute Genome Sequencing Center for Infectious Disease"/>
            <person name="Wu L."/>
            <person name="Ma J."/>
        </authorList>
    </citation>
    <scope>NUCLEOTIDE SEQUENCE [LARGE SCALE GENOMIC DNA]</scope>
    <source>
        <strain evidence="7">CGMCC 4.7093</strain>
    </source>
</reference>
<keyword evidence="4" id="KW-0804">Transcription</keyword>
<evidence type="ECO:0000313" key="6">
    <source>
        <dbReference type="EMBL" id="MFC5063807.1"/>
    </source>
</evidence>
<dbReference type="Gene3D" id="3.40.190.10">
    <property type="entry name" value="Periplasmic binding protein-like II"/>
    <property type="match status" value="2"/>
</dbReference>
<comment type="caution">
    <text evidence="6">The sequence shown here is derived from an EMBL/GenBank/DDBJ whole genome shotgun (WGS) entry which is preliminary data.</text>
</comment>